<sequence length="282" mass="32949">MQIYYAHKNQAQPIILHLMNSKITHLEIGKKVAKLDKSKEEAREKIKNELQMPLKENSFIQHILFDYIEKIERYTLPEYVVFVPYIIENINSSDINPPLRFHYMQPTKHINTSINSVVDCLLTDKYTTPNYTKSSTHQELNLSYILIRTPVSNIENLLFLIVCIGCKRGNAKNNLNEIRNAMPKDSNHEFITIEAMVEIVSILLRFKTDINLANVLAAYAQIYWSSDKMCIAKIVEKHPSQKDEILNCLDQHMTVKRRKPARKRKIIIRRKPRMSPKRICTA</sequence>
<dbReference type="AlphaFoldDB" id="H8ZF63"/>
<dbReference type="EMBL" id="JH604638">
    <property type="protein sequence ID" value="EHY64829.1"/>
    <property type="molecule type" value="Genomic_DNA"/>
</dbReference>
<accession>H8ZF63</accession>
<gene>
    <name evidence="1" type="ORF">NERG_02232</name>
</gene>
<reference evidence="1" key="1">
    <citation type="submission" date="2011-03" db="EMBL/GenBank/DDBJ databases">
        <title>The Genome Sequence of Nematocida sp1 strain ERTm2.</title>
        <authorList>
            <consortium name="The Broad Institute Genome Sequencing Platform"/>
            <consortium name="The Broad Institute Genome Sequencing Center for Infectious Disease"/>
            <person name="Cuomo C."/>
            <person name="Troemel E."/>
            <person name="Young S.K."/>
            <person name="Zeng Q."/>
            <person name="Gargeya S."/>
            <person name="Fitzgerald M."/>
            <person name="Haas B."/>
            <person name="Abouelleil A."/>
            <person name="Alvarado L."/>
            <person name="Arachchi H.M."/>
            <person name="Berlin A."/>
            <person name="Brown A."/>
            <person name="Chapman S.B."/>
            <person name="Chen Z."/>
            <person name="Dunbar C."/>
            <person name="Freedman E."/>
            <person name="Gearin G."/>
            <person name="Gellesch M."/>
            <person name="Goldberg J."/>
            <person name="Griggs A."/>
            <person name="Gujja S."/>
            <person name="Heilman E.R."/>
            <person name="Heiman D."/>
            <person name="Howarth C."/>
            <person name="Larson L."/>
            <person name="Lui A."/>
            <person name="MacDonald P.J.P."/>
            <person name="Mehta T."/>
            <person name="Montmayeur A."/>
            <person name="Murphy C."/>
            <person name="Neiman D."/>
            <person name="Pearson M."/>
            <person name="Priest M."/>
            <person name="Roberts A."/>
            <person name="Saif S."/>
            <person name="Shea T."/>
            <person name="Shenoy N."/>
            <person name="Sisk P."/>
            <person name="Stolte C."/>
            <person name="Sykes S."/>
            <person name="White J."/>
            <person name="Yandava C."/>
            <person name="Wortman J."/>
            <person name="Nusbaum C."/>
            <person name="Birren B."/>
        </authorList>
    </citation>
    <scope>NUCLEOTIDE SEQUENCE</scope>
    <source>
        <strain evidence="1">ERTm2</strain>
    </source>
</reference>
<dbReference type="Proteomes" id="UP000005622">
    <property type="component" value="Unassembled WGS sequence"/>
</dbReference>
<evidence type="ECO:0000313" key="1">
    <source>
        <dbReference type="EMBL" id="EHY64829.1"/>
    </source>
</evidence>
<name>H8ZF63_NEMA1</name>
<dbReference type="HOGENOM" id="CLU_987283_0_0_1"/>
<protein>
    <submittedName>
        <fullName evidence="1">Uncharacterized protein</fullName>
    </submittedName>
</protein>
<proteinExistence type="predicted"/>
<organism evidence="1">
    <name type="scientific">Nematocida ausubeli (strain ATCC PRA-371 / ERTm2)</name>
    <name type="common">Nematode killer fungus</name>
    <dbReference type="NCBI Taxonomy" id="1913371"/>
    <lineage>
        <taxon>Eukaryota</taxon>
        <taxon>Fungi</taxon>
        <taxon>Fungi incertae sedis</taxon>
        <taxon>Microsporidia</taxon>
        <taxon>Nematocida</taxon>
    </lineage>
</organism>